<evidence type="ECO:0000256" key="1">
    <source>
        <dbReference type="SAM" id="MobiDB-lite"/>
    </source>
</evidence>
<dbReference type="Proteomes" id="UP000327085">
    <property type="component" value="Chromosome 1"/>
</dbReference>
<dbReference type="AlphaFoldDB" id="A0A5E4F7X8"/>
<accession>A0A5E4F7X8</accession>
<evidence type="ECO:0000313" key="2">
    <source>
        <dbReference type="EMBL" id="VVA24173.1"/>
    </source>
</evidence>
<evidence type="ECO:0000313" key="3">
    <source>
        <dbReference type="Proteomes" id="UP000327085"/>
    </source>
</evidence>
<dbReference type="Gramene" id="VVA24173">
    <property type="protein sequence ID" value="VVA24173"/>
    <property type="gene ID" value="Prudul26B035465"/>
</dbReference>
<gene>
    <name evidence="2" type="ORF">ALMOND_2B035465</name>
</gene>
<dbReference type="EMBL" id="CABIKO010000079">
    <property type="protein sequence ID" value="VVA24173.1"/>
    <property type="molecule type" value="Genomic_DNA"/>
</dbReference>
<feature type="compositionally biased region" description="Basic and acidic residues" evidence="1">
    <location>
        <begin position="198"/>
        <end position="207"/>
    </location>
</feature>
<organism evidence="2 3">
    <name type="scientific">Prunus dulcis</name>
    <name type="common">Almond</name>
    <name type="synonym">Amygdalus dulcis</name>
    <dbReference type="NCBI Taxonomy" id="3755"/>
    <lineage>
        <taxon>Eukaryota</taxon>
        <taxon>Viridiplantae</taxon>
        <taxon>Streptophyta</taxon>
        <taxon>Embryophyta</taxon>
        <taxon>Tracheophyta</taxon>
        <taxon>Spermatophyta</taxon>
        <taxon>Magnoliopsida</taxon>
        <taxon>eudicotyledons</taxon>
        <taxon>Gunneridae</taxon>
        <taxon>Pentapetalae</taxon>
        <taxon>rosids</taxon>
        <taxon>fabids</taxon>
        <taxon>Rosales</taxon>
        <taxon>Rosaceae</taxon>
        <taxon>Amygdaloideae</taxon>
        <taxon>Amygdaleae</taxon>
        <taxon>Prunus</taxon>
    </lineage>
</organism>
<proteinExistence type="predicted"/>
<feature type="region of interest" description="Disordered" evidence="1">
    <location>
        <begin position="1"/>
        <end position="41"/>
    </location>
</feature>
<protein>
    <submittedName>
        <fullName evidence="2">Uncharacterized protein</fullName>
    </submittedName>
</protein>
<dbReference type="InParanoid" id="A0A5E4F7X8"/>
<sequence length="218" mass="23388">MSPSALRALRQAKRTAKQRMSSETLGTGVSPKSPKNEALQRKGLRAIVPNAYCGAISSSNGESSDDDQGTDNKVLEIDSVVSEGANDEGPELENVDDRDLQVPSIDQENLKTAIGALSLATVPCGVDVEAAAESSFRPILTAEVVCTGNPRIPMGQSKGPLFGVDYLDPNKLPIAYTRFVVYLEFAAVKLVGEEEMTSAREMSESSKQRLMVGNQVRQ</sequence>
<feature type="compositionally biased region" description="Polar residues" evidence="1">
    <location>
        <begin position="18"/>
        <end position="27"/>
    </location>
</feature>
<name>A0A5E4F7X8_PRUDU</name>
<reference evidence="3" key="1">
    <citation type="journal article" date="2020" name="Plant J.">
        <title>Transposons played a major role in the diversification between the closely related almond and peach genomes: results from the almond genome sequence.</title>
        <authorList>
            <person name="Alioto T."/>
            <person name="Alexiou K.G."/>
            <person name="Bardil A."/>
            <person name="Barteri F."/>
            <person name="Castanera R."/>
            <person name="Cruz F."/>
            <person name="Dhingra A."/>
            <person name="Duval H."/>
            <person name="Fernandez I Marti A."/>
            <person name="Frias L."/>
            <person name="Galan B."/>
            <person name="Garcia J.L."/>
            <person name="Howad W."/>
            <person name="Gomez-Garrido J."/>
            <person name="Gut M."/>
            <person name="Julca I."/>
            <person name="Morata J."/>
            <person name="Puigdomenech P."/>
            <person name="Ribeca P."/>
            <person name="Rubio Cabetas M.J."/>
            <person name="Vlasova A."/>
            <person name="Wirthensohn M."/>
            <person name="Garcia-Mas J."/>
            <person name="Gabaldon T."/>
            <person name="Casacuberta J.M."/>
            <person name="Arus P."/>
        </authorList>
    </citation>
    <scope>NUCLEOTIDE SEQUENCE [LARGE SCALE GENOMIC DNA]</scope>
    <source>
        <strain evidence="3">cv. Texas</strain>
    </source>
</reference>
<feature type="region of interest" description="Disordered" evidence="1">
    <location>
        <begin position="198"/>
        <end position="218"/>
    </location>
</feature>